<sequence>MDSQLWVPVPKLQNTKSDDNKEKHDPKQSVAKQTHVDQKSESNSGKHGPQNKSSAQNPAINISKVLDNQEKFSLDIKINKKRTLDDMFDDDFDENNALSSNTSSSSSSARVDTHHDGPSKSTTSSAQKDKPTDDIKHNKFEAKVPDGSGSTETLSSATSKSDESSTSGTPDTQKRDRPDEKTVEESKRQKTDSSKSGSEGSRSGTESQSDESEKSPSEEPLSERLKSLTQESNKDSQVMDEAPKEVKGQLVKKEQEDKKKETKGRKKEEKVKTEGAVKKESTGRKEKTVDPILIEDTMEPINRWWEDIDDNMDYNKGLEYESKSSHWKYLEHNGMIFTPEYVPHNVPIKVKGETMNLPPHIEEIATMWAQSIGTNYETSEIYCKNFWGVFAGKFDKEHQIRKCKLSDVDFSLIKSHLEEEKQKKKENKEFYKAKQQEDAKREYRFNYALVDWIREKVSSNKLEPPGLFKGRGLHPKQGLLKLRMFPKDVILNMSKDAPVPKVSNFMREGHCWKDIYHDNTVTWLAYYKDSINDQYKYMYLSAQSKFKGFHDFLKYNKARELKSYINKIREDYNAKMLCKRDLLSHLFTLDMYEKQLGTAVYLIDFLALRVGGEKDADEADTVGCCSLRVEHIKFSEKKKNTITLDFLGKDSIRYYNTVTLHDVAYDNLAKFCNRKKPSAEIFNLINIVDGKVMTDIQTTKLNDYLKELMDGLSAKVFRTYNASITLQNQFKRLRSKKKNFSNIGLVGELKDETEDGVVGGVEEKNDMETGRTTSSHSSTNTDYTSYTANSIDINNIEEADELESEDEDNTKNKDEKEVKKEEEEEEGVKKENEKEEEGQKKKRKAKDRNTKDVTVDLTNVSELLQFYNYANREVAILCNHQRSIPKQHETSMSKLKVQADMLKEDIQELTEYVKHLESNSKEEFKFTSKVNDVNGNPRKLLTKQGMKMDAAKNKLATLKKKQKDHTIKMRIKDSNKTVALGTSKINYMDPRITVAFCKKYEIPIEKIFNKSLRMKFPWAMYVRSDFKF</sequence>
<dbReference type="EC" id="5.6.2.1" evidence="3"/>
<evidence type="ECO:0000256" key="3">
    <source>
        <dbReference type="ARBA" id="ARBA00012891"/>
    </source>
</evidence>
<name>J4D721_THEOR</name>
<feature type="compositionally biased region" description="Low complexity" evidence="11">
    <location>
        <begin position="194"/>
        <end position="207"/>
    </location>
</feature>
<evidence type="ECO:0000256" key="6">
    <source>
        <dbReference type="ARBA" id="ARBA00023125"/>
    </source>
</evidence>
<dbReference type="Pfam" id="PF14370">
    <property type="entry name" value="Topo_C_assoc"/>
    <property type="match status" value="1"/>
</dbReference>
<dbReference type="PANTHER" id="PTHR10290">
    <property type="entry name" value="DNA TOPOISOMERASE I"/>
    <property type="match status" value="1"/>
</dbReference>
<feature type="compositionally biased region" description="Basic and acidic residues" evidence="11">
    <location>
        <begin position="809"/>
        <end position="839"/>
    </location>
</feature>
<dbReference type="InterPro" id="IPR013499">
    <property type="entry name" value="TopoI_euk"/>
</dbReference>
<evidence type="ECO:0000313" key="13">
    <source>
        <dbReference type="EMBL" id="BAM39910.1"/>
    </source>
</evidence>
<feature type="compositionally biased region" description="Basic and acidic residues" evidence="11">
    <location>
        <begin position="127"/>
        <end position="144"/>
    </location>
</feature>
<evidence type="ECO:0000256" key="1">
    <source>
        <dbReference type="ARBA" id="ARBA00000213"/>
    </source>
</evidence>
<dbReference type="AlphaFoldDB" id="J4D721"/>
<dbReference type="eggNOG" id="KOG0981">
    <property type="taxonomic scope" value="Eukaryota"/>
</dbReference>
<comment type="similarity">
    <text evidence="2 9">Belongs to the type IB topoisomerase family.</text>
</comment>
<keyword evidence="14" id="KW-1185">Reference proteome</keyword>
<keyword evidence="10" id="KW-0175">Coiled coil</keyword>
<dbReference type="SMART" id="SM00435">
    <property type="entry name" value="TOPEUc"/>
    <property type="match status" value="1"/>
</dbReference>
<keyword evidence="6 9" id="KW-0238">DNA-binding</keyword>
<evidence type="ECO:0000256" key="2">
    <source>
        <dbReference type="ARBA" id="ARBA00006645"/>
    </source>
</evidence>
<dbReference type="GeneID" id="20714353"/>
<dbReference type="RefSeq" id="XP_009690211.1">
    <property type="nucleotide sequence ID" value="XM_009691916.1"/>
</dbReference>
<dbReference type="GO" id="GO:0006260">
    <property type="term" value="P:DNA replication"/>
    <property type="evidence" value="ECO:0007669"/>
    <property type="project" value="TreeGrafter"/>
</dbReference>
<dbReference type="InterPro" id="IPR008336">
    <property type="entry name" value="TopoI_DNA-bd_euk"/>
</dbReference>
<keyword evidence="7 9" id="KW-0413">Isomerase</keyword>
<dbReference type="OrthoDB" id="47179at2759"/>
<feature type="compositionally biased region" description="Polar residues" evidence="11">
    <location>
        <begin position="770"/>
        <end position="793"/>
    </location>
</feature>
<dbReference type="Pfam" id="PF01028">
    <property type="entry name" value="Topoisom_I"/>
    <property type="match status" value="2"/>
</dbReference>
<dbReference type="OMA" id="RCEHAQI"/>
<dbReference type="GO" id="GO:0005730">
    <property type="term" value="C:nucleolus"/>
    <property type="evidence" value="ECO:0007669"/>
    <property type="project" value="TreeGrafter"/>
</dbReference>
<dbReference type="PRINTS" id="PR00416">
    <property type="entry name" value="EUTPISMRASEI"/>
</dbReference>
<dbReference type="EMBL" id="AP011947">
    <property type="protein sequence ID" value="BAM39910.1"/>
    <property type="molecule type" value="Genomic_DNA"/>
</dbReference>
<evidence type="ECO:0000256" key="4">
    <source>
        <dbReference type="ARBA" id="ARBA00019632"/>
    </source>
</evidence>
<dbReference type="SUPFAM" id="SSF56349">
    <property type="entry name" value="DNA breaking-rejoining enzymes"/>
    <property type="match status" value="2"/>
</dbReference>
<evidence type="ECO:0000256" key="7">
    <source>
        <dbReference type="ARBA" id="ARBA00023235"/>
    </source>
</evidence>
<proteinExistence type="inferred from homology"/>
<gene>
    <name evidence="13" type="ORF">TOT_020000181</name>
</gene>
<dbReference type="InterPro" id="IPR051062">
    <property type="entry name" value="Topoisomerase_IB"/>
</dbReference>
<feature type="compositionally biased region" description="Basic and acidic residues" evidence="11">
    <location>
        <begin position="211"/>
        <end position="226"/>
    </location>
</feature>
<feature type="coiled-coil region" evidence="10">
    <location>
        <begin position="892"/>
        <end position="968"/>
    </location>
</feature>
<dbReference type="InterPro" id="IPR036202">
    <property type="entry name" value="TopoI_DNA-bd_euk_N_sf"/>
</dbReference>
<dbReference type="PROSITE" id="PS52038">
    <property type="entry name" value="TOPO_IB_2"/>
    <property type="match status" value="1"/>
</dbReference>
<feature type="compositionally biased region" description="Basic and acidic residues" evidence="11">
    <location>
        <begin position="172"/>
        <end position="193"/>
    </location>
</feature>
<dbReference type="InterPro" id="IPR025834">
    <property type="entry name" value="TopoI_C_dom"/>
</dbReference>
<evidence type="ECO:0000256" key="11">
    <source>
        <dbReference type="SAM" id="MobiDB-lite"/>
    </source>
</evidence>
<dbReference type="InterPro" id="IPR013034">
    <property type="entry name" value="DNA_topo_DNA_db_N_dom1"/>
</dbReference>
<dbReference type="Gene3D" id="1.10.132.10">
    <property type="match status" value="1"/>
</dbReference>
<organism evidence="13 14">
    <name type="scientific">Theileria orientalis strain Shintoku</name>
    <dbReference type="NCBI Taxonomy" id="869250"/>
    <lineage>
        <taxon>Eukaryota</taxon>
        <taxon>Sar</taxon>
        <taxon>Alveolata</taxon>
        <taxon>Apicomplexa</taxon>
        <taxon>Aconoidasida</taxon>
        <taxon>Piroplasmida</taxon>
        <taxon>Theileriidae</taxon>
        <taxon>Theileria</taxon>
    </lineage>
</organism>
<feature type="compositionally biased region" description="Low complexity" evidence="11">
    <location>
        <begin position="99"/>
        <end position="108"/>
    </location>
</feature>
<dbReference type="SUPFAM" id="SSF56741">
    <property type="entry name" value="Eukaryotic DNA topoisomerase I, N-terminal DNA-binding fragment"/>
    <property type="match status" value="1"/>
</dbReference>
<feature type="active site" description="O-(3'-phospho-DNA)-tyrosine intermediate" evidence="9">
    <location>
        <position position="987"/>
    </location>
</feature>
<evidence type="ECO:0000313" key="14">
    <source>
        <dbReference type="Proteomes" id="UP000003786"/>
    </source>
</evidence>
<dbReference type="PANTHER" id="PTHR10290:SF3">
    <property type="entry name" value="DNA TOPOISOMERASE 1"/>
    <property type="match status" value="1"/>
</dbReference>
<dbReference type="VEuPathDB" id="PiroplasmaDB:TOT_020000181"/>
<dbReference type="InterPro" id="IPR014711">
    <property type="entry name" value="TopoI_cat_a-hlx-sub_euk"/>
</dbReference>
<dbReference type="Pfam" id="PF02919">
    <property type="entry name" value="Topoisom_I_N"/>
    <property type="match status" value="1"/>
</dbReference>
<dbReference type="GO" id="GO:0003917">
    <property type="term" value="F:DNA topoisomerase type I (single strand cut, ATP-independent) activity"/>
    <property type="evidence" value="ECO:0007669"/>
    <property type="project" value="UniProtKB-UniRule"/>
</dbReference>
<feature type="compositionally biased region" description="Basic and acidic residues" evidence="11">
    <location>
        <begin position="67"/>
        <end position="85"/>
    </location>
</feature>
<dbReference type="GO" id="GO:0003677">
    <property type="term" value="F:DNA binding"/>
    <property type="evidence" value="ECO:0007669"/>
    <property type="project" value="UniProtKB-UniRule"/>
</dbReference>
<dbReference type="STRING" id="869250.J4D721"/>
<evidence type="ECO:0000256" key="9">
    <source>
        <dbReference type="PROSITE-ProRule" id="PRU01382"/>
    </source>
</evidence>
<dbReference type="GO" id="GO:0007059">
    <property type="term" value="P:chromosome segregation"/>
    <property type="evidence" value="ECO:0007669"/>
    <property type="project" value="TreeGrafter"/>
</dbReference>
<feature type="compositionally biased region" description="Polar residues" evidence="11">
    <location>
        <begin position="41"/>
        <end position="60"/>
    </location>
</feature>
<reference evidence="13 14" key="1">
    <citation type="journal article" date="2012" name="MBio">
        <title>Comparative genome analysis of three eukaryotic parasites with differing abilities to transform leukocytes reveals key mediators of Theileria-induced leukocyte transformation.</title>
        <authorList>
            <person name="Hayashida K."/>
            <person name="Hara Y."/>
            <person name="Abe T."/>
            <person name="Yamasaki C."/>
            <person name="Toyoda A."/>
            <person name="Kosuge T."/>
            <person name="Suzuki Y."/>
            <person name="Sato Y."/>
            <person name="Kawashima S."/>
            <person name="Katayama T."/>
            <person name="Wakaguri H."/>
            <person name="Inoue N."/>
            <person name="Homma K."/>
            <person name="Tada-Umezaki M."/>
            <person name="Yagi Y."/>
            <person name="Fujii Y."/>
            <person name="Habara T."/>
            <person name="Kanehisa M."/>
            <person name="Watanabe H."/>
            <person name="Ito K."/>
            <person name="Gojobori T."/>
            <person name="Sugawara H."/>
            <person name="Imanishi T."/>
            <person name="Weir W."/>
            <person name="Gardner M."/>
            <person name="Pain A."/>
            <person name="Shiels B."/>
            <person name="Hattori M."/>
            <person name="Nene V."/>
            <person name="Sugimoto C."/>
        </authorList>
    </citation>
    <scope>NUCLEOTIDE SEQUENCE [LARGE SCALE GENOMIC DNA]</scope>
    <source>
        <strain evidence="13 14">Shintoku</strain>
    </source>
</reference>
<dbReference type="Gene3D" id="2.170.11.10">
    <property type="entry name" value="DNA Topoisomerase I, domain 2"/>
    <property type="match status" value="1"/>
</dbReference>
<evidence type="ECO:0000259" key="12">
    <source>
        <dbReference type="SMART" id="SM00435"/>
    </source>
</evidence>
<dbReference type="GO" id="GO:0006265">
    <property type="term" value="P:DNA topological change"/>
    <property type="evidence" value="ECO:0007669"/>
    <property type="project" value="UniProtKB-UniRule"/>
</dbReference>
<dbReference type="Proteomes" id="UP000003786">
    <property type="component" value="Chromosome 2"/>
</dbReference>
<protein>
    <recommendedName>
        <fullName evidence="4">DNA topoisomerase 1</fullName>
        <ecNumber evidence="3">5.6.2.1</ecNumber>
    </recommendedName>
    <alternativeName>
        <fullName evidence="8">DNA topoisomerase I</fullName>
    </alternativeName>
</protein>
<evidence type="ECO:0000256" key="10">
    <source>
        <dbReference type="SAM" id="Coils"/>
    </source>
</evidence>
<dbReference type="InterPro" id="IPR013500">
    <property type="entry name" value="TopoI_cat_euk"/>
</dbReference>
<dbReference type="InterPro" id="IPR001631">
    <property type="entry name" value="TopoI"/>
</dbReference>
<feature type="region of interest" description="Disordered" evidence="11">
    <location>
        <begin position="1"/>
        <end position="286"/>
    </location>
</feature>
<feature type="domain" description="DNA topoisomerase I eukaryotic-type" evidence="12">
    <location>
        <begin position="467"/>
        <end position="1001"/>
    </location>
</feature>
<feature type="compositionally biased region" description="Low complexity" evidence="11">
    <location>
        <begin position="153"/>
        <end position="169"/>
    </location>
</feature>
<dbReference type="GO" id="GO:0005694">
    <property type="term" value="C:chromosome"/>
    <property type="evidence" value="ECO:0007669"/>
    <property type="project" value="InterPro"/>
</dbReference>
<dbReference type="KEGG" id="tot:TOT_020000181"/>
<comment type="catalytic activity">
    <reaction evidence="1 9">
        <text>ATP-independent breakage of single-stranded DNA, followed by passage and rejoining.</text>
        <dbReference type="EC" id="5.6.2.1"/>
    </reaction>
</comment>
<evidence type="ECO:0000256" key="5">
    <source>
        <dbReference type="ARBA" id="ARBA00023029"/>
    </source>
</evidence>
<dbReference type="Gene3D" id="3.90.15.10">
    <property type="entry name" value="Topoisomerase I, Chain A, domain 3"/>
    <property type="match status" value="1"/>
</dbReference>
<feature type="compositionally biased region" description="Basic and acidic residues" evidence="11">
    <location>
        <begin position="16"/>
        <end position="27"/>
    </location>
</feature>
<evidence type="ECO:0000256" key="8">
    <source>
        <dbReference type="ARBA" id="ARBA00033297"/>
    </source>
</evidence>
<dbReference type="InterPro" id="IPR011010">
    <property type="entry name" value="DNA_brk_join_enz"/>
</dbReference>
<keyword evidence="5 9" id="KW-0799">Topoisomerase</keyword>
<feature type="region of interest" description="Disordered" evidence="11">
    <location>
        <begin position="754"/>
        <end position="850"/>
    </location>
</feature>
<dbReference type="InterPro" id="IPR013030">
    <property type="entry name" value="DNA_topo_DNA_db_N_dom2"/>
</dbReference>
<dbReference type="InterPro" id="IPR014727">
    <property type="entry name" value="TopoI_cat_a/b-sub_euk"/>
</dbReference>
<dbReference type="Gene3D" id="1.10.10.41">
    <property type="entry name" value="Yeast DNA topoisomerase - domain 1"/>
    <property type="match status" value="1"/>
</dbReference>
<accession>J4D721</accession>
<feature type="compositionally biased region" description="Basic and acidic residues" evidence="11">
    <location>
        <begin position="241"/>
        <end position="286"/>
    </location>
</feature>
<feature type="compositionally biased region" description="Acidic residues" evidence="11">
    <location>
        <begin position="795"/>
        <end position="808"/>
    </location>
</feature>